<dbReference type="EMBL" id="CM042039">
    <property type="protein sequence ID" value="KAI3724987.1"/>
    <property type="molecule type" value="Genomic_DNA"/>
</dbReference>
<accession>A0ACB9BSL6</accession>
<sequence>MVTCTKLQAKVVELDVEVSSLGQQTTDQQTEIERLQANSSLVVVDATKEGEIELVMIYKDEEERYESSFDIFVKWYDDKQGLKRHMLEDSSNIDEMETNENKEIKVIVDEEGARQYAYVIVPRRTLDASEEVEASKCSLSDDADCDDYPCADNSLMDEEFLRKIYERRNTIFANESERSVELIRRIGDHFNIKENIELNRDDELLFNVEEETYCSPKMERALINREIVPSEEVSATTEKVSVAVNVMTVSADEASTKAPKKDQGKKPMTEKDEKKEKLEVQERELKRKAKEEDVLTEVRKVQKQHVDKLLMEKQFTLLVTKLKESHV</sequence>
<evidence type="ECO:0000313" key="1">
    <source>
        <dbReference type="EMBL" id="KAI3724987.1"/>
    </source>
</evidence>
<keyword evidence="2" id="KW-1185">Reference proteome</keyword>
<dbReference type="Proteomes" id="UP001056120">
    <property type="component" value="Linkage Group LG22"/>
</dbReference>
<organism evidence="1 2">
    <name type="scientific">Smallanthus sonchifolius</name>
    <dbReference type="NCBI Taxonomy" id="185202"/>
    <lineage>
        <taxon>Eukaryota</taxon>
        <taxon>Viridiplantae</taxon>
        <taxon>Streptophyta</taxon>
        <taxon>Embryophyta</taxon>
        <taxon>Tracheophyta</taxon>
        <taxon>Spermatophyta</taxon>
        <taxon>Magnoliopsida</taxon>
        <taxon>eudicotyledons</taxon>
        <taxon>Gunneridae</taxon>
        <taxon>Pentapetalae</taxon>
        <taxon>asterids</taxon>
        <taxon>campanulids</taxon>
        <taxon>Asterales</taxon>
        <taxon>Asteraceae</taxon>
        <taxon>Asteroideae</taxon>
        <taxon>Heliantheae alliance</taxon>
        <taxon>Millerieae</taxon>
        <taxon>Smallanthus</taxon>
    </lineage>
</organism>
<reference evidence="2" key="1">
    <citation type="journal article" date="2022" name="Mol. Ecol. Resour.">
        <title>The genomes of chicory, endive, great burdock and yacon provide insights into Asteraceae palaeo-polyploidization history and plant inulin production.</title>
        <authorList>
            <person name="Fan W."/>
            <person name="Wang S."/>
            <person name="Wang H."/>
            <person name="Wang A."/>
            <person name="Jiang F."/>
            <person name="Liu H."/>
            <person name="Zhao H."/>
            <person name="Xu D."/>
            <person name="Zhang Y."/>
        </authorList>
    </citation>
    <scope>NUCLEOTIDE SEQUENCE [LARGE SCALE GENOMIC DNA]</scope>
    <source>
        <strain evidence="2">cv. Yunnan</strain>
    </source>
</reference>
<comment type="caution">
    <text evidence="1">The sequence shown here is derived from an EMBL/GenBank/DDBJ whole genome shotgun (WGS) entry which is preliminary data.</text>
</comment>
<proteinExistence type="predicted"/>
<protein>
    <submittedName>
        <fullName evidence="1">Uncharacterized protein</fullName>
    </submittedName>
</protein>
<evidence type="ECO:0000313" key="2">
    <source>
        <dbReference type="Proteomes" id="UP001056120"/>
    </source>
</evidence>
<gene>
    <name evidence="1" type="ORF">L1987_64757</name>
</gene>
<reference evidence="1 2" key="2">
    <citation type="journal article" date="2022" name="Mol. Ecol. Resour.">
        <title>The genomes of chicory, endive, great burdock and yacon provide insights into Asteraceae paleo-polyploidization history and plant inulin production.</title>
        <authorList>
            <person name="Fan W."/>
            <person name="Wang S."/>
            <person name="Wang H."/>
            <person name="Wang A."/>
            <person name="Jiang F."/>
            <person name="Liu H."/>
            <person name="Zhao H."/>
            <person name="Xu D."/>
            <person name="Zhang Y."/>
        </authorList>
    </citation>
    <scope>NUCLEOTIDE SEQUENCE [LARGE SCALE GENOMIC DNA]</scope>
    <source>
        <strain evidence="2">cv. Yunnan</strain>
        <tissue evidence="1">Leaves</tissue>
    </source>
</reference>
<name>A0ACB9BSL6_9ASTR</name>